<dbReference type="Pfam" id="PF04093">
    <property type="entry name" value="MreD"/>
    <property type="match status" value="1"/>
</dbReference>
<keyword evidence="6 8" id="KW-1133">Transmembrane helix</keyword>
<evidence type="ECO:0000256" key="6">
    <source>
        <dbReference type="ARBA" id="ARBA00022989"/>
    </source>
</evidence>
<dbReference type="NCBIfam" id="TIGR03426">
    <property type="entry name" value="shape_MreD"/>
    <property type="match status" value="1"/>
</dbReference>
<sequence>MGDSQSKRVEELVAREVGYILLIGVLALVQVTLLRTPLGFSAPLLLVLTICRTLIGMGAAFRDIGMVQGLRWAFYSGLLLDILAGTPLGTHALAMLLATVTVAFASRRLRIEGPLLPLLAMLIASMIYESMMAMLIQPSPIIWADTFRVAMLPGTLLALIMTLPIFFFLRWMLRA</sequence>
<comment type="subcellular location">
    <subcellularLocation>
        <location evidence="1">Cell membrane</location>
        <topology evidence="1">Multi-pass membrane protein</topology>
    </subcellularLocation>
</comment>
<evidence type="ECO:0000256" key="3">
    <source>
        <dbReference type="ARBA" id="ARBA00022475"/>
    </source>
</evidence>
<feature type="transmembrane region" description="Helical" evidence="8">
    <location>
        <begin position="118"/>
        <end position="137"/>
    </location>
</feature>
<accession>E1IA98</accession>
<dbReference type="GO" id="GO:0008360">
    <property type="term" value="P:regulation of cell shape"/>
    <property type="evidence" value="ECO:0007669"/>
    <property type="project" value="UniProtKB-KW"/>
</dbReference>
<comment type="caution">
    <text evidence="9">The sequence shown here is derived from an EMBL/GenBank/DDBJ whole genome shotgun (WGS) entry which is preliminary data.</text>
</comment>
<keyword evidence="5" id="KW-0133">Cell shape</keyword>
<feature type="transmembrane region" description="Helical" evidence="8">
    <location>
        <begin position="40"/>
        <end position="61"/>
    </location>
</feature>
<evidence type="ECO:0000256" key="2">
    <source>
        <dbReference type="ARBA" id="ARBA00007776"/>
    </source>
</evidence>
<dbReference type="eggNOG" id="ENOG502ZJ4X">
    <property type="taxonomic scope" value="Bacteria"/>
</dbReference>
<keyword evidence="3" id="KW-1003">Cell membrane</keyword>
<dbReference type="GO" id="GO:0005886">
    <property type="term" value="C:plasma membrane"/>
    <property type="evidence" value="ECO:0007669"/>
    <property type="project" value="UniProtKB-SubCell"/>
</dbReference>
<evidence type="ECO:0000256" key="1">
    <source>
        <dbReference type="ARBA" id="ARBA00004651"/>
    </source>
</evidence>
<gene>
    <name evidence="9" type="ORF">OSCT_0249</name>
</gene>
<evidence type="ECO:0000256" key="7">
    <source>
        <dbReference type="ARBA" id="ARBA00023136"/>
    </source>
</evidence>
<dbReference type="EMBL" id="ADVR01000004">
    <property type="protein sequence ID" value="EFO81852.1"/>
    <property type="molecule type" value="Genomic_DNA"/>
</dbReference>
<dbReference type="HOGENOM" id="CLU_1531051_0_0_0"/>
<evidence type="ECO:0000256" key="8">
    <source>
        <dbReference type="SAM" id="Phobius"/>
    </source>
</evidence>
<protein>
    <submittedName>
        <fullName evidence="9">Uncharacterized protein</fullName>
    </submittedName>
</protein>
<comment type="similarity">
    <text evidence="2">Belongs to the MreD family.</text>
</comment>
<keyword evidence="7 8" id="KW-0472">Membrane</keyword>
<keyword evidence="4 8" id="KW-0812">Transmembrane</keyword>
<evidence type="ECO:0000256" key="5">
    <source>
        <dbReference type="ARBA" id="ARBA00022960"/>
    </source>
</evidence>
<feature type="transmembrane region" description="Helical" evidence="8">
    <location>
        <begin position="149"/>
        <end position="173"/>
    </location>
</feature>
<dbReference type="Proteomes" id="UP000054010">
    <property type="component" value="Unassembled WGS sequence"/>
</dbReference>
<evidence type="ECO:0000313" key="9">
    <source>
        <dbReference type="EMBL" id="EFO81852.1"/>
    </source>
</evidence>
<proteinExistence type="inferred from homology"/>
<reference evidence="9 10" key="1">
    <citation type="journal article" date="2011" name="J. Bacteriol.">
        <title>Draft genome sequence of the anoxygenic filamentous phototrophic bacterium Oscillochloris trichoides subsp. DG-6.</title>
        <authorList>
            <person name="Kuznetsov B.B."/>
            <person name="Ivanovsky R.N."/>
            <person name="Keppen O.I."/>
            <person name="Sukhacheva M.V."/>
            <person name="Bumazhkin B.K."/>
            <person name="Patutina E.O."/>
            <person name="Beletsky A.V."/>
            <person name="Mardanov A.V."/>
            <person name="Baslerov R.V."/>
            <person name="Panteleeva A.N."/>
            <person name="Kolganova T.V."/>
            <person name="Ravin N.V."/>
            <person name="Skryabin K.G."/>
        </authorList>
    </citation>
    <scope>NUCLEOTIDE SEQUENCE [LARGE SCALE GENOMIC DNA]</scope>
    <source>
        <strain evidence="9 10">DG-6</strain>
    </source>
</reference>
<dbReference type="AlphaFoldDB" id="E1IA98"/>
<feature type="transmembrane region" description="Helical" evidence="8">
    <location>
        <begin position="12"/>
        <end position="34"/>
    </location>
</feature>
<organism evidence="9 10">
    <name type="scientific">Oscillochloris trichoides DG-6</name>
    <dbReference type="NCBI Taxonomy" id="765420"/>
    <lineage>
        <taxon>Bacteria</taxon>
        <taxon>Bacillati</taxon>
        <taxon>Chloroflexota</taxon>
        <taxon>Chloroflexia</taxon>
        <taxon>Chloroflexales</taxon>
        <taxon>Chloroflexineae</taxon>
        <taxon>Oscillochloridaceae</taxon>
        <taxon>Oscillochloris</taxon>
    </lineage>
</organism>
<name>E1IA98_9CHLR</name>
<dbReference type="InterPro" id="IPR007227">
    <property type="entry name" value="Cell_shape_determining_MreD"/>
</dbReference>
<dbReference type="STRING" id="765420.OSCT_0249"/>
<evidence type="ECO:0000313" key="10">
    <source>
        <dbReference type="Proteomes" id="UP000054010"/>
    </source>
</evidence>
<evidence type="ECO:0000256" key="4">
    <source>
        <dbReference type="ARBA" id="ARBA00022692"/>
    </source>
</evidence>
<dbReference type="OrthoDB" id="159746at2"/>
<keyword evidence="10" id="KW-1185">Reference proteome</keyword>